<keyword evidence="2" id="KW-1185">Reference proteome</keyword>
<name>A0ABS7V7B5_9GAMM</name>
<proteinExistence type="predicted"/>
<accession>A0ABS7V7B5</accession>
<dbReference type="Proteomes" id="UP000774958">
    <property type="component" value="Unassembled WGS sequence"/>
</dbReference>
<sequence length="67" mass="8027">MKWTLTEIGNASQFHEYLTILGIDASFEPFEQGWEYHRRDELVARVLIDPEGNHRYYLSARHLCQHH</sequence>
<reference evidence="1 2" key="1">
    <citation type="submission" date="2021-09" db="EMBL/GenBank/DDBJ databases">
        <title>Aeromonas schubertii isolated from Asian sea bass.</title>
        <authorList>
            <person name="Pinpimai K."/>
        </authorList>
    </citation>
    <scope>NUCLEOTIDE SEQUENCE [LARGE SCALE GENOMIC DNA]</scope>
    <source>
        <strain evidence="1 2">CHULA2021a</strain>
    </source>
</reference>
<gene>
    <name evidence="1" type="ORF">LA374_01875</name>
</gene>
<dbReference type="EMBL" id="JAIRBT010000002">
    <property type="protein sequence ID" value="MBZ6064966.1"/>
    <property type="molecule type" value="Genomic_DNA"/>
</dbReference>
<evidence type="ECO:0000313" key="1">
    <source>
        <dbReference type="EMBL" id="MBZ6064966.1"/>
    </source>
</evidence>
<dbReference type="RefSeq" id="WP_050665501.1">
    <property type="nucleotide sequence ID" value="NZ_CDDB01000028.1"/>
</dbReference>
<evidence type="ECO:0000313" key="2">
    <source>
        <dbReference type="Proteomes" id="UP000774958"/>
    </source>
</evidence>
<protein>
    <recommendedName>
        <fullName evidence="3">Glyoxalase</fullName>
    </recommendedName>
</protein>
<organism evidence="1 2">
    <name type="scientific">Aeromonas schubertii</name>
    <dbReference type="NCBI Taxonomy" id="652"/>
    <lineage>
        <taxon>Bacteria</taxon>
        <taxon>Pseudomonadati</taxon>
        <taxon>Pseudomonadota</taxon>
        <taxon>Gammaproteobacteria</taxon>
        <taxon>Aeromonadales</taxon>
        <taxon>Aeromonadaceae</taxon>
        <taxon>Aeromonas</taxon>
    </lineage>
</organism>
<evidence type="ECO:0008006" key="3">
    <source>
        <dbReference type="Google" id="ProtNLM"/>
    </source>
</evidence>
<comment type="caution">
    <text evidence="1">The sequence shown here is derived from an EMBL/GenBank/DDBJ whole genome shotgun (WGS) entry which is preliminary data.</text>
</comment>